<evidence type="ECO:0000313" key="3">
    <source>
        <dbReference type="Proteomes" id="UP000002277"/>
    </source>
</evidence>
<accession>A0A2I3SZ15</accession>
<organism evidence="2 3">
    <name type="scientific">Pan troglodytes</name>
    <name type="common">Chimpanzee</name>
    <dbReference type="NCBI Taxonomy" id="9598"/>
    <lineage>
        <taxon>Eukaryota</taxon>
        <taxon>Metazoa</taxon>
        <taxon>Chordata</taxon>
        <taxon>Craniata</taxon>
        <taxon>Vertebrata</taxon>
        <taxon>Euteleostomi</taxon>
        <taxon>Mammalia</taxon>
        <taxon>Eutheria</taxon>
        <taxon>Euarchontoglires</taxon>
        <taxon>Primates</taxon>
        <taxon>Haplorrhini</taxon>
        <taxon>Catarrhini</taxon>
        <taxon>Hominidae</taxon>
        <taxon>Pan</taxon>
    </lineage>
</organism>
<evidence type="ECO:0000313" key="2">
    <source>
        <dbReference type="Ensembl" id="ENSPTRP00000082249.1"/>
    </source>
</evidence>
<dbReference type="AlphaFoldDB" id="A0A2I3SZ15"/>
<dbReference type="OMA" id="CHITMFP"/>
<proteinExistence type="predicted"/>
<keyword evidence="1" id="KW-1133">Transmembrane helix</keyword>
<keyword evidence="3" id="KW-1185">Reference proteome</keyword>
<keyword evidence="1" id="KW-0812">Transmembrane</keyword>
<dbReference type="InParanoid" id="A0A2I3SZ15"/>
<feature type="transmembrane region" description="Helical" evidence="1">
    <location>
        <begin position="30"/>
        <end position="47"/>
    </location>
</feature>
<name>A0A2I3SZ15_PANTR</name>
<keyword evidence="1" id="KW-0472">Membrane</keyword>
<dbReference type="Bgee" id="ENSPTRG00000046676">
    <property type="expression patterns" value="Expressed in thymus and 20 other cell types or tissues"/>
</dbReference>
<dbReference type="Ensembl" id="ENSPTRT00000107113.1">
    <property type="protein sequence ID" value="ENSPTRP00000082249.1"/>
    <property type="gene ID" value="ENSPTRG00000046676.1"/>
</dbReference>
<dbReference type="EMBL" id="AACZ04005203">
    <property type="status" value="NOT_ANNOTATED_CDS"/>
    <property type="molecule type" value="Genomic_DNA"/>
</dbReference>
<protein>
    <submittedName>
        <fullName evidence="2">Uncharacterized protein</fullName>
    </submittedName>
</protein>
<reference evidence="2 3" key="1">
    <citation type="journal article" date="2005" name="Nature">
        <title>Initial sequence of the chimpanzee genome and comparison with the human genome.</title>
        <authorList>
            <consortium name="Chimpanzee sequencing and analysis consortium"/>
        </authorList>
    </citation>
    <scope>NUCLEOTIDE SEQUENCE [LARGE SCALE GENOMIC DNA]</scope>
</reference>
<dbReference type="GeneTree" id="ENSGT00860000136092"/>
<reference evidence="2" key="3">
    <citation type="submission" date="2025-09" db="UniProtKB">
        <authorList>
            <consortium name="Ensembl"/>
        </authorList>
    </citation>
    <scope>IDENTIFICATION</scope>
</reference>
<evidence type="ECO:0000256" key="1">
    <source>
        <dbReference type="SAM" id="Phobius"/>
    </source>
</evidence>
<dbReference type="Proteomes" id="UP000002277">
    <property type="component" value="Chromosome 4"/>
</dbReference>
<sequence>MFTIYEAYTVMCRITMFPSTMDHIYNGGPIRLYCCIFTVSFLCLDMFRYTNSYHCVTIATVLSAVTYCPGL</sequence>
<reference evidence="2" key="2">
    <citation type="submission" date="2025-08" db="UniProtKB">
        <authorList>
            <consortium name="Ensembl"/>
        </authorList>
    </citation>
    <scope>IDENTIFICATION</scope>
</reference>